<evidence type="ECO:0000313" key="3">
    <source>
        <dbReference type="Proteomes" id="UP001316184"/>
    </source>
</evidence>
<feature type="transmembrane region" description="Helical" evidence="1">
    <location>
        <begin position="149"/>
        <end position="165"/>
    </location>
</feature>
<dbReference type="RefSeq" id="WP_232400053.1">
    <property type="nucleotide sequence ID" value="NZ_CP102173.1"/>
</dbReference>
<feature type="transmembrane region" description="Helical" evidence="1">
    <location>
        <begin position="177"/>
        <end position="195"/>
    </location>
</feature>
<reference evidence="2 3" key="1">
    <citation type="submission" date="2022-08" db="EMBL/GenBank/DDBJ databases">
        <title>novel species in genus Aeromicrobium.</title>
        <authorList>
            <person name="Ye L."/>
        </authorList>
    </citation>
    <scope>NUCLEOTIDE SEQUENCE [LARGE SCALE GENOMIC DNA]</scope>
    <source>
        <strain evidence="3">zg-Y1379</strain>
    </source>
</reference>
<sequence>MSTTRTRWGSVVAVMVIAPWMAEMSWGGIPFTDVLLVIAFLGPMYGGAAILIREVTRRAGRGWPTVLLLAAAFGVLQAGVVDQSLFNPEYARYDFQHPLHVDGIDISLYYLVAFVTGHVVVSITVPLVLAESWSPCPGEPWLSRRGVRVVAGLYVVASVINHLGVKDEDGRGFQASPLQVAVALATVAALVAVALSWPRRSATNARVPPPWAMACLGFAGYLFHLPSEDAAAIAVAVAVIGGTSAVVGRWGRSAGWTAEHVFGLALGVTLTGVVIPFVADPYAADVGRAREMLDDGVAAAICLVGAGLTVWRRRRRHRPATAGP</sequence>
<dbReference type="Proteomes" id="UP001316184">
    <property type="component" value="Chromosome"/>
</dbReference>
<feature type="transmembrane region" description="Helical" evidence="1">
    <location>
        <begin position="207"/>
        <end position="224"/>
    </location>
</feature>
<feature type="transmembrane region" description="Helical" evidence="1">
    <location>
        <begin position="296"/>
        <end position="311"/>
    </location>
</feature>
<evidence type="ECO:0000313" key="2">
    <source>
        <dbReference type="EMBL" id="UUP12530.1"/>
    </source>
</evidence>
<accession>A0ABY5M2W7</accession>
<feature type="transmembrane region" description="Helical" evidence="1">
    <location>
        <begin position="106"/>
        <end position="129"/>
    </location>
</feature>
<name>A0ABY5M2W7_9ACTN</name>
<keyword evidence="3" id="KW-1185">Reference proteome</keyword>
<feature type="transmembrane region" description="Helical" evidence="1">
    <location>
        <begin position="230"/>
        <end position="250"/>
    </location>
</feature>
<keyword evidence="1" id="KW-0472">Membrane</keyword>
<protein>
    <submittedName>
        <fullName evidence="2">Uncharacterized protein</fullName>
    </submittedName>
</protein>
<evidence type="ECO:0000256" key="1">
    <source>
        <dbReference type="SAM" id="Phobius"/>
    </source>
</evidence>
<keyword evidence="1" id="KW-1133">Transmembrane helix</keyword>
<dbReference type="EMBL" id="CP102173">
    <property type="protein sequence ID" value="UUP12530.1"/>
    <property type="molecule type" value="Genomic_DNA"/>
</dbReference>
<feature type="transmembrane region" description="Helical" evidence="1">
    <location>
        <begin position="7"/>
        <end position="22"/>
    </location>
</feature>
<organism evidence="2 3">
    <name type="scientific">Aeromicrobium wangtongii</name>
    <dbReference type="NCBI Taxonomy" id="2969247"/>
    <lineage>
        <taxon>Bacteria</taxon>
        <taxon>Bacillati</taxon>
        <taxon>Actinomycetota</taxon>
        <taxon>Actinomycetes</taxon>
        <taxon>Propionibacteriales</taxon>
        <taxon>Nocardioidaceae</taxon>
        <taxon>Aeromicrobium</taxon>
    </lineage>
</organism>
<keyword evidence="1" id="KW-0812">Transmembrane</keyword>
<proteinExistence type="predicted"/>
<feature type="transmembrane region" description="Helical" evidence="1">
    <location>
        <begin position="64"/>
        <end position="86"/>
    </location>
</feature>
<gene>
    <name evidence="2" type="ORF">NQV15_11765</name>
</gene>
<feature type="transmembrane region" description="Helical" evidence="1">
    <location>
        <begin position="34"/>
        <end position="52"/>
    </location>
</feature>
<feature type="transmembrane region" description="Helical" evidence="1">
    <location>
        <begin position="262"/>
        <end position="284"/>
    </location>
</feature>